<reference evidence="5 6" key="1">
    <citation type="submission" date="2019-05" db="EMBL/GenBank/DDBJ databases">
        <title>Pseudorhodobacter turbinis sp. nov., isolated from the gut of the Korean turban shell.</title>
        <authorList>
            <person name="Jeong Y.-S."/>
            <person name="Kang W.-R."/>
            <person name="Bae J.-W."/>
        </authorList>
    </citation>
    <scope>NUCLEOTIDE SEQUENCE [LARGE SCALE GENOMIC DNA]</scope>
    <source>
        <strain evidence="5 6">S12M18</strain>
    </source>
</reference>
<feature type="transmembrane region" description="Helical" evidence="3">
    <location>
        <begin position="92"/>
        <end position="110"/>
    </location>
</feature>
<dbReference type="EMBL" id="CP039964">
    <property type="protein sequence ID" value="QCO55692.1"/>
    <property type="molecule type" value="Genomic_DNA"/>
</dbReference>
<dbReference type="SUPFAM" id="SSF54631">
    <property type="entry name" value="CBS-domain pair"/>
    <property type="match status" value="1"/>
</dbReference>
<feature type="compositionally biased region" description="Polar residues" evidence="2">
    <location>
        <begin position="434"/>
        <end position="444"/>
    </location>
</feature>
<feature type="domain" description="CBS" evidence="4">
    <location>
        <begin position="285"/>
        <end position="341"/>
    </location>
</feature>
<name>A0A4P8EG50_9RHOB</name>
<dbReference type="PANTHER" id="PTHR33741">
    <property type="entry name" value="TRANSMEMBRANE PROTEIN DDB_G0269096-RELATED"/>
    <property type="match status" value="1"/>
</dbReference>
<evidence type="ECO:0000313" key="6">
    <source>
        <dbReference type="Proteomes" id="UP000298631"/>
    </source>
</evidence>
<feature type="domain" description="CBS" evidence="4">
    <location>
        <begin position="364"/>
        <end position="419"/>
    </location>
</feature>
<dbReference type="InterPro" id="IPR000644">
    <property type="entry name" value="CBS_dom"/>
</dbReference>
<dbReference type="InterPro" id="IPR046342">
    <property type="entry name" value="CBS_dom_sf"/>
</dbReference>
<dbReference type="OrthoDB" id="9811720at2"/>
<organism evidence="5 6">
    <name type="scientific">Pseudorhodobacter turbinis</name>
    <dbReference type="NCBI Taxonomy" id="2500533"/>
    <lineage>
        <taxon>Bacteria</taxon>
        <taxon>Pseudomonadati</taxon>
        <taxon>Pseudomonadota</taxon>
        <taxon>Alphaproteobacteria</taxon>
        <taxon>Rhodobacterales</taxon>
        <taxon>Paracoccaceae</taxon>
        <taxon>Pseudorhodobacter</taxon>
    </lineage>
</organism>
<dbReference type="Gene3D" id="3.10.580.10">
    <property type="entry name" value="CBS-domain"/>
    <property type="match status" value="1"/>
</dbReference>
<feature type="transmembrane region" description="Helical" evidence="3">
    <location>
        <begin position="60"/>
        <end position="80"/>
    </location>
</feature>
<sequence>MGLGGITGNRFNPPLLQSRPDYGRDGTRVDPACDGAEVTRWRRIMRALGPSVGRPPTREMLRACIGAGVGLTCCTFLVRLTMTPTSTTGLDPTLLLIAPLGATAMLAFAVPSSPLAQPWSAVVGNTVSALVGVIMVMLVTEPWLALGLSVTCSMIAMMLLRATHPPAAGVALGAVLTADAVREVGFSYVFSPVLLDTVLLLAVAVVYNRMTGRVYPFRQPVDHAPRAVGEAGLRPMIESADLSAILQRLRLDVNIGPADLARLIDAAHNLAAEHLFDGVQSAQIMTRKLVTAHPQMPVSQIAALFRQHKVRTLPVIGFDGMFQGLVSETDLVRTLQKPESEDGVLSRFLRASRDVVEPVAAEVMVTTVGTVTEETPLGMLIDLLAKGGQQAVPVLDAGRMVGIVTRADLVAALAKAQSVAELPDDTESDSDTTAAVSPVQQKTA</sequence>
<feature type="transmembrane region" description="Helical" evidence="3">
    <location>
        <begin position="116"/>
        <end position="136"/>
    </location>
</feature>
<gene>
    <name evidence="5" type="ORF">EOK75_08025</name>
</gene>
<proteinExistence type="predicted"/>
<keyword evidence="3" id="KW-1133">Transmembrane helix</keyword>
<dbReference type="PANTHER" id="PTHR33741:SF5">
    <property type="entry name" value="TRANSMEMBRANE PROTEIN DDB_G0269096-RELATED"/>
    <property type="match status" value="1"/>
</dbReference>
<protein>
    <submittedName>
        <fullName evidence="5">CBS domain-containing protein</fullName>
    </submittedName>
</protein>
<dbReference type="AlphaFoldDB" id="A0A4P8EG50"/>
<evidence type="ECO:0000313" key="5">
    <source>
        <dbReference type="EMBL" id="QCO55692.1"/>
    </source>
</evidence>
<keyword evidence="3" id="KW-0472">Membrane</keyword>
<dbReference type="KEGG" id="pseb:EOK75_08025"/>
<dbReference type="InterPro" id="IPR007065">
    <property type="entry name" value="HPP"/>
</dbReference>
<keyword evidence="3" id="KW-0812">Transmembrane</keyword>
<dbReference type="InterPro" id="IPR058581">
    <property type="entry name" value="TM_HPP"/>
</dbReference>
<dbReference type="Pfam" id="PF00571">
    <property type="entry name" value="CBS"/>
    <property type="match status" value="2"/>
</dbReference>
<accession>A0A4P8EG50</accession>
<dbReference type="Proteomes" id="UP000298631">
    <property type="component" value="Chromosome"/>
</dbReference>
<dbReference type="SMART" id="SM00116">
    <property type="entry name" value="CBS"/>
    <property type="match status" value="2"/>
</dbReference>
<keyword evidence="6" id="KW-1185">Reference proteome</keyword>
<keyword evidence="1" id="KW-0129">CBS domain</keyword>
<evidence type="ECO:0000256" key="2">
    <source>
        <dbReference type="SAM" id="MobiDB-lite"/>
    </source>
</evidence>
<evidence type="ECO:0000259" key="4">
    <source>
        <dbReference type="PROSITE" id="PS51371"/>
    </source>
</evidence>
<feature type="transmembrane region" description="Helical" evidence="3">
    <location>
        <begin position="184"/>
        <end position="207"/>
    </location>
</feature>
<evidence type="ECO:0000256" key="1">
    <source>
        <dbReference type="PROSITE-ProRule" id="PRU00703"/>
    </source>
</evidence>
<dbReference type="Pfam" id="PF04982">
    <property type="entry name" value="TM_HPP"/>
    <property type="match status" value="1"/>
</dbReference>
<dbReference type="PROSITE" id="PS51371">
    <property type="entry name" value="CBS"/>
    <property type="match status" value="2"/>
</dbReference>
<evidence type="ECO:0000256" key="3">
    <source>
        <dbReference type="SAM" id="Phobius"/>
    </source>
</evidence>
<feature type="region of interest" description="Disordered" evidence="2">
    <location>
        <begin position="419"/>
        <end position="444"/>
    </location>
</feature>
<feature type="region of interest" description="Disordered" evidence="2">
    <location>
        <begin position="1"/>
        <end position="29"/>
    </location>
</feature>